<sequence length="228" mass="26556">MNSEVMLDLQIGVRHSVGRLAPTESIKLEPTAFDTEIRLWTRFPPEGSRHTPPHQSCEFKWKDYCLLVFRALRKLFNVDPADYISSICGNDALRKLSSPRKNGMFFYLTHDDKYMIKRIKKQEVRVLIRMLLVYYKPETEIDANTTLKDLDLKFVFRLQQDWFQEFRSQVNKDCDFLEQEKIFNYSLLVGVSFQDSNTQAPEVNSEPDSLGTTSNLSTNMNSLINPAK</sequence>
<reference evidence="2" key="1">
    <citation type="journal article" date="2022" name="Mol. Ecol. Resour.">
        <title>The genomes of chicory, endive, great burdock and yacon provide insights into Asteraceae palaeo-polyploidization history and plant inulin production.</title>
        <authorList>
            <person name="Fan W."/>
            <person name="Wang S."/>
            <person name="Wang H."/>
            <person name="Wang A."/>
            <person name="Jiang F."/>
            <person name="Liu H."/>
            <person name="Zhao H."/>
            <person name="Xu D."/>
            <person name="Zhang Y."/>
        </authorList>
    </citation>
    <scope>NUCLEOTIDE SEQUENCE [LARGE SCALE GENOMIC DNA]</scope>
    <source>
        <strain evidence="2">cv. Punajuju</strain>
    </source>
</reference>
<accession>A0ACB9D1V7</accession>
<reference evidence="1 2" key="2">
    <citation type="journal article" date="2022" name="Mol. Ecol. Resour.">
        <title>The genomes of chicory, endive, great burdock and yacon provide insights into Asteraceae paleo-polyploidization history and plant inulin production.</title>
        <authorList>
            <person name="Fan W."/>
            <person name="Wang S."/>
            <person name="Wang H."/>
            <person name="Wang A."/>
            <person name="Jiang F."/>
            <person name="Liu H."/>
            <person name="Zhao H."/>
            <person name="Xu D."/>
            <person name="Zhang Y."/>
        </authorList>
    </citation>
    <scope>NUCLEOTIDE SEQUENCE [LARGE SCALE GENOMIC DNA]</scope>
    <source>
        <strain evidence="2">cv. Punajuju</strain>
        <tissue evidence="1">Leaves</tissue>
    </source>
</reference>
<dbReference type="EMBL" id="CM042013">
    <property type="protein sequence ID" value="KAI3740549.1"/>
    <property type="molecule type" value="Genomic_DNA"/>
</dbReference>
<organism evidence="1 2">
    <name type="scientific">Cichorium intybus</name>
    <name type="common">Chicory</name>
    <dbReference type="NCBI Taxonomy" id="13427"/>
    <lineage>
        <taxon>Eukaryota</taxon>
        <taxon>Viridiplantae</taxon>
        <taxon>Streptophyta</taxon>
        <taxon>Embryophyta</taxon>
        <taxon>Tracheophyta</taxon>
        <taxon>Spermatophyta</taxon>
        <taxon>Magnoliopsida</taxon>
        <taxon>eudicotyledons</taxon>
        <taxon>Gunneridae</taxon>
        <taxon>Pentapetalae</taxon>
        <taxon>asterids</taxon>
        <taxon>campanulids</taxon>
        <taxon>Asterales</taxon>
        <taxon>Asteraceae</taxon>
        <taxon>Cichorioideae</taxon>
        <taxon>Cichorieae</taxon>
        <taxon>Cichoriinae</taxon>
        <taxon>Cichorium</taxon>
    </lineage>
</organism>
<proteinExistence type="predicted"/>
<comment type="caution">
    <text evidence="1">The sequence shown here is derived from an EMBL/GenBank/DDBJ whole genome shotgun (WGS) entry which is preliminary data.</text>
</comment>
<gene>
    <name evidence="1" type="ORF">L2E82_31017</name>
</gene>
<evidence type="ECO:0000313" key="2">
    <source>
        <dbReference type="Proteomes" id="UP001055811"/>
    </source>
</evidence>
<evidence type="ECO:0000313" key="1">
    <source>
        <dbReference type="EMBL" id="KAI3740549.1"/>
    </source>
</evidence>
<dbReference type="Proteomes" id="UP001055811">
    <property type="component" value="Linkage Group LG05"/>
</dbReference>
<name>A0ACB9D1V7_CICIN</name>
<keyword evidence="2" id="KW-1185">Reference proteome</keyword>
<protein>
    <submittedName>
        <fullName evidence="1">Uncharacterized protein</fullName>
    </submittedName>
</protein>